<sequence length="74" mass="7964">MPQEIIEVPITGKIISVEVKPGDEVKEGDTICILESMKMENPILAPVDGTITEVGVTADQVVKPGETIAIIEYQ</sequence>
<dbReference type="Pfam" id="PF00364">
    <property type="entry name" value="Biotin_lipoyl"/>
    <property type="match status" value="1"/>
</dbReference>
<dbReference type="InterPro" id="IPR011053">
    <property type="entry name" value="Single_hybrid_motif"/>
</dbReference>
<proteinExistence type="predicted"/>
<dbReference type="PANTHER" id="PTHR45266">
    <property type="entry name" value="OXALOACETATE DECARBOXYLASE ALPHA CHAIN"/>
    <property type="match status" value="1"/>
</dbReference>
<dbReference type="CDD" id="cd06850">
    <property type="entry name" value="biotinyl_domain"/>
    <property type="match status" value="1"/>
</dbReference>
<evidence type="ECO:0000256" key="1">
    <source>
        <dbReference type="ARBA" id="ARBA00023267"/>
    </source>
</evidence>
<reference evidence="3" key="1">
    <citation type="journal article" date="2014" name="Front. Microbiol.">
        <title>High frequency of phylogenetically diverse reductive dehalogenase-homologous genes in deep subseafloor sedimentary metagenomes.</title>
        <authorList>
            <person name="Kawai M."/>
            <person name="Futagami T."/>
            <person name="Toyoda A."/>
            <person name="Takaki Y."/>
            <person name="Nishi S."/>
            <person name="Hori S."/>
            <person name="Arai W."/>
            <person name="Tsubouchi T."/>
            <person name="Morono Y."/>
            <person name="Uchiyama I."/>
            <person name="Ito T."/>
            <person name="Fujiyama A."/>
            <person name="Inagaki F."/>
            <person name="Takami H."/>
        </authorList>
    </citation>
    <scope>NUCLEOTIDE SEQUENCE</scope>
    <source>
        <strain evidence="3">Expedition CK06-06</strain>
    </source>
</reference>
<dbReference type="PROSITE" id="PS50968">
    <property type="entry name" value="BIOTINYL_LIPOYL"/>
    <property type="match status" value="1"/>
</dbReference>
<keyword evidence="1" id="KW-0092">Biotin</keyword>
<dbReference type="PANTHER" id="PTHR45266:SF3">
    <property type="entry name" value="OXALOACETATE DECARBOXYLASE ALPHA CHAIN"/>
    <property type="match status" value="1"/>
</dbReference>
<evidence type="ECO:0000313" key="3">
    <source>
        <dbReference type="EMBL" id="GAF84783.1"/>
    </source>
</evidence>
<dbReference type="AlphaFoldDB" id="X0SUB4"/>
<gene>
    <name evidence="3" type="ORF">S01H1_09632</name>
</gene>
<organism evidence="3">
    <name type="scientific">marine sediment metagenome</name>
    <dbReference type="NCBI Taxonomy" id="412755"/>
    <lineage>
        <taxon>unclassified sequences</taxon>
        <taxon>metagenomes</taxon>
        <taxon>ecological metagenomes</taxon>
    </lineage>
</organism>
<dbReference type="InterPro" id="IPR050709">
    <property type="entry name" value="Biotin_Carboxyl_Carrier/Decarb"/>
</dbReference>
<accession>X0SUB4</accession>
<dbReference type="FunFam" id="2.40.50.100:FF:000003">
    <property type="entry name" value="Acetyl-CoA carboxylase biotin carboxyl carrier protein"/>
    <property type="match status" value="1"/>
</dbReference>
<dbReference type="SUPFAM" id="SSF51230">
    <property type="entry name" value="Single hybrid motif"/>
    <property type="match status" value="1"/>
</dbReference>
<comment type="caution">
    <text evidence="3">The sequence shown here is derived from an EMBL/GenBank/DDBJ whole genome shotgun (WGS) entry which is preliminary data.</text>
</comment>
<dbReference type="InterPro" id="IPR000089">
    <property type="entry name" value="Biotin_lipoyl"/>
</dbReference>
<dbReference type="EMBL" id="BARS01004921">
    <property type="protein sequence ID" value="GAF84783.1"/>
    <property type="molecule type" value="Genomic_DNA"/>
</dbReference>
<evidence type="ECO:0000259" key="2">
    <source>
        <dbReference type="PROSITE" id="PS50968"/>
    </source>
</evidence>
<protein>
    <recommendedName>
        <fullName evidence="2">Lipoyl-binding domain-containing protein</fullName>
    </recommendedName>
</protein>
<dbReference type="Gene3D" id="2.40.50.100">
    <property type="match status" value="1"/>
</dbReference>
<feature type="domain" description="Lipoyl-binding" evidence="2">
    <location>
        <begin position="1"/>
        <end position="72"/>
    </location>
</feature>
<name>X0SUB4_9ZZZZ</name>